<feature type="region of interest" description="Disordered" evidence="1">
    <location>
        <begin position="1"/>
        <end position="106"/>
    </location>
</feature>
<evidence type="ECO:0000313" key="2">
    <source>
        <dbReference type="EMBL" id="RRT62310.1"/>
    </source>
</evidence>
<feature type="compositionally biased region" description="Basic residues" evidence="1">
    <location>
        <begin position="57"/>
        <end position="66"/>
    </location>
</feature>
<dbReference type="Proteomes" id="UP000287651">
    <property type="component" value="Unassembled WGS sequence"/>
</dbReference>
<dbReference type="Gene3D" id="2.160.20.80">
    <property type="entry name" value="E3 ubiquitin-protein ligase SopA"/>
    <property type="match status" value="1"/>
</dbReference>
<evidence type="ECO:0000256" key="1">
    <source>
        <dbReference type="SAM" id="MobiDB-lite"/>
    </source>
</evidence>
<dbReference type="AlphaFoldDB" id="A0A426ZEB8"/>
<dbReference type="EMBL" id="AMZH03007033">
    <property type="protein sequence ID" value="RRT62310.1"/>
    <property type="molecule type" value="Genomic_DNA"/>
</dbReference>
<accession>A0A426ZEB8</accession>
<feature type="compositionally biased region" description="Basic and acidic residues" evidence="1">
    <location>
        <begin position="97"/>
        <end position="106"/>
    </location>
</feature>
<gene>
    <name evidence="2" type="ORF">B296_00029297</name>
</gene>
<sequence>MGSVGSSISNAQETNVKKEGKEKAERSRIPRVAIEDITDLDVHGPVGTNQHAARGTFHQRARHRREHGTLTRWDPSGEVRSDSRESHGRWSSSAGDRSWRVGEEREPLMEEKRVRPTRFRLGRMGGDPELGLRGRLLEWWSSDREEILQLGLAADLCTKVGYRSFYSECCRSFVPDNLTAFMAYHIIVPFHHACHPCELSNLNDIRVNSTEQEPEDYDVARADLTEQELGNCDVARADLTKRELGNYDAARVDPTEQELGNCDAARVDPTEQEPGNCDVARVDPTEQELENCDVARVDPTEQELGNCDVARADLTERELGNCDFRLLPRVSLGANPGVWPRGSGDLAKRVNSGMNPKIWPRSYGAFNAWVSFRGGDASSYQGKLKRLPWAL</sequence>
<comment type="caution">
    <text evidence="2">The sequence shown here is derived from an EMBL/GenBank/DDBJ whole genome shotgun (WGS) entry which is preliminary data.</text>
</comment>
<evidence type="ECO:0000313" key="3">
    <source>
        <dbReference type="Proteomes" id="UP000287651"/>
    </source>
</evidence>
<feature type="compositionally biased region" description="Polar residues" evidence="1">
    <location>
        <begin position="1"/>
        <end position="14"/>
    </location>
</feature>
<name>A0A426ZEB8_ENSVE</name>
<dbReference type="SUPFAM" id="SSF141571">
    <property type="entry name" value="Pentapeptide repeat-like"/>
    <property type="match status" value="1"/>
</dbReference>
<feature type="compositionally biased region" description="Basic and acidic residues" evidence="1">
    <location>
        <begin position="15"/>
        <end position="28"/>
    </location>
</feature>
<feature type="compositionally biased region" description="Basic and acidic residues" evidence="1">
    <location>
        <begin position="75"/>
        <end position="88"/>
    </location>
</feature>
<proteinExistence type="predicted"/>
<reference evidence="2 3" key="1">
    <citation type="journal article" date="2014" name="Agronomy (Basel)">
        <title>A Draft Genome Sequence for Ensete ventricosum, the Drought-Tolerant Tree Against Hunger.</title>
        <authorList>
            <person name="Harrison J."/>
            <person name="Moore K.A."/>
            <person name="Paszkiewicz K."/>
            <person name="Jones T."/>
            <person name="Grant M."/>
            <person name="Ambacheew D."/>
            <person name="Muzemil S."/>
            <person name="Studholme D.J."/>
        </authorList>
    </citation>
    <scope>NUCLEOTIDE SEQUENCE [LARGE SCALE GENOMIC DNA]</scope>
</reference>
<organism evidence="2 3">
    <name type="scientific">Ensete ventricosum</name>
    <name type="common">Abyssinian banana</name>
    <name type="synonym">Musa ensete</name>
    <dbReference type="NCBI Taxonomy" id="4639"/>
    <lineage>
        <taxon>Eukaryota</taxon>
        <taxon>Viridiplantae</taxon>
        <taxon>Streptophyta</taxon>
        <taxon>Embryophyta</taxon>
        <taxon>Tracheophyta</taxon>
        <taxon>Spermatophyta</taxon>
        <taxon>Magnoliopsida</taxon>
        <taxon>Liliopsida</taxon>
        <taxon>Zingiberales</taxon>
        <taxon>Musaceae</taxon>
        <taxon>Ensete</taxon>
    </lineage>
</organism>
<protein>
    <submittedName>
        <fullName evidence="2">Uncharacterized protein</fullName>
    </submittedName>
</protein>